<dbReference type="PANTHER" id="PTHR41695">
    <property type="entry name" value="1,4-ALPHA-GLUCAN BRANCHING ENZYME RV3031-RELATED"/>
    <property type="match status" value="1"/>
</dbReference>
<feature type="binding site" evidence="4">
    <location>
        <position position="444"/>
    </location>
    <ligand>
        <name>substrate</name>
    </ligand>
</feature>
<dbReference type="Gene3D" id="3.20.110.10">
    <property type="entry name" value="Glycoside hydrolase 38, N terminal domain"/>
    <property type="match status" value="1"/>
</dbReference>
<keyword evidence="2 5" id="KW-0119">Carbohydrate metabolism</keyword>
<dbReference type="Proteomes" id="UP000317722">
    <property type="component" value="Unassembled WGS sequence"/>
</dbReference>
<comment type="caution">
    <text evidence="8">The sequence shown here is derived from an EMBL/GenBank/DDBJ whole genome shotgun (WGS) entry which is preliminary data.</text>
</comment>
<dbReference type="GO" id="GO:0005576">
    <property type="term" value="C:extracellular region"/>
    <property type="evidence" value="ECO:0007669"/>
    <property type="project" value="TreeGrafter"/>
</dbReference>
<dbReference type="InterPro" id="IPR015293">
    <property type="entry name" value="BE_C"/>
</dbReference>
<feature type="domain" description="Glycoside hydrolase family 57 N-terminal" evidence="6">
    <location>
        <begin position="11"/>
        <end position="363"/>
    </location>
</feature>
<comment type="similarity">
    <text evidence="1 5">Belongs to the glycosyl hydrolase 57 family.</text>
</comment>
<organism evidence="8 9">
    <name type="scientific">Pedococcus bigeumensis</name>
    <dbReference type="NCBI Taxonomy" id="433644"/>
    <lineage>
        <taxon>Bacteria</taxon>
        <taxon>Bacillati</taxon>
        <taxon>Actinomycetota</taxon>
        <taxon>Actinomycetes</taxon>
        <taxon>Micrococcales</taxon>
        <taxon>Intrasporangiaceae</taxon>
        <taxon>Pedococcus</taxon>
    </lineage>
</organism>
<evidence type="ECO:0000259" key="7">
    <source>
        <dbReference type="Pfam" id="PF09210"/>
    </source>
</evidence>
<dbReference type="GO" id="GO:0003844">
    <property type="term" value="F:1,4-alpha-glucan branching enzyme activity"/>
    <property type="evidence" value="ECO:0007669"/>
    <property type="project" value="InterPro"/>
</dbReference>
<evidence type="ECO:0000256" key="2">
    <source>
        <dbReference type="ARBA" id="ARBA00023277"/>
    </source>
</evidence>
<evidence type="ECO:0000256" key="4">
    <source>
        <dbReference type="PIRSR" id="PIRSR640042-2"/>
    </source>
</evidence>
<dbReference type="InterPro" id="IPR037090">
    <property type="entry name" value="57_glycoside_trans_central"/>
</dbReference>
<protein>
    <submittedName>
        <fullName evidence="8">DUF1957 domain-containing protein</fullName>
    </submittedName>
</protein>
<evidence type="ECO:0000256" key="3">
    <source>
        <dbReference type="PIRSR" id="PIRSR640042-1"/>
    </source>
</evidence>
<dbReference type="OrthoDB" id="9803279at2"/>
<sequence>MTPPVPGSFCLVLHSHLPWLPGHGVWPLGEEWLFQAWAESYVPLVAELDSLAAEGHRDVLTLGVTPVLAAQLDHPRMRADTQTWVGLWQQRAREMGFDDDPHRRGTAAHEYAAASRVQGLLESRWRAGGAPVLRSLRDGGVVELLGGPAAHPLLPLLQPEFVATALDSGLADSAWRHGVRPRGIWAPECAWSPALASAFTSAGISHFVVDEQTVGDAGGHPHGAWRVAGSDLLAVPRDLDVTNLIWSSRSGYPGAAAYRDFHAREEFTGIRLWAITEPDVGVEHKSPYDPVAAAAQVDADVEHFVSAVRARLGHAHEVTGTPGLVVAAYDTELFGHWWHEGPAFLGKAIRALRAAGVTVTTVGQALAAGHVAGELDLGPGSWGAGKDFSVWDGPGVRQIAHENEWLQRRWLDLVGRERAAGRLQTRRPDLDQLLTSLFHALSSDWAFLVTRGQSVDYARRRAELHRRDFHQLAQLVQDGRRDDARAEASRLAARDGAFPSLDARVTVPHAT</sequence>
<reference evidence="8 9" key="1">
    <citation type="journal article" date="2019" name="Environ. Microbiol.">
        <title>Species interactions and distinct microbial communities in high Arctic permafrost affected cryosols are associated with the CH4 and CO2 gas fluxes.</title>
        <authorList>
            <person name="Altshuler I."/>
            <person name="Hamel J."/>
            <person name="Turney S."/>
            <person name="Magnuson E."/>
            <person name="Levesque R."/>
            <person name="Greer C."/>
            <person name="Whyte L.G."/>
        </authorList>
    </citation>
    <scope>NUCLEOTIDE SEQUENCE [LARGE SCALE GENOMIC DNA]</scope>
    <source>
        <strain evidence="8 9">S9.3A</strain>
    </source>
</reference>
<dbReference type="InterPro" id="IPR011330">
    <property type="entry name" value="Glyco_hydro/deAcase_b/a-brl"/>
</dbReference>
<feature type="active site" description="Proton donor" evidence="3">
    <location>
        <position position="330"/>
    </location>
</feature>
<feature type="active site" description="Nucleophile" evidence="3">
    <location>
        <position position="188"/>
    </location>
</feature>
<dbReference type="RefSeq" id="WP_140736970.1">
    <property type="nucleotide sequence ID" value="NZ_RCZM01000001.1"/>
</dbReference>
<dbReference type="PANTHER" id="PTHR41695:SF1">
    <property type="entry name" value="1,4-ALPHA-GLUCAN BRANCHING ENZYME TK1436"/>
    <property type="match status" value="1"/>
</dbReference>
<feature type="domain" description="1,4-alpha-glucan branching enzyme C-terminal" evidence="7">
    <location>
        <begin position="407"/>
        <end position="505"/>
    </location>
</feature>
<evidence type="ECO:0000259" key="6">
    <source>
        <dbReference type="Pfam" id="PF03065"/>
    </source>
</evidence>
<proteinExistence type="inferred from homology"/>
<dbReference type="EMBL" id="RCZM01000001">
    <property type="protein sequence ID" value="TPG19327.1"/>
    <property type="molecule type" value="Genomic_DNA"/>
</dbReference>
<feature type="binding site" evidence="4">
    <location>
        <position position="254"/>
    </location>
    <ligand>
        <name>substrate</name>
    </ligand>
</feature>
<gene>
    <name evidence="8" type="ORF">EAH86_02160</name>
</gene>
<dbReference type="InterPro" id="IPR040042">
    <property type="entry name" value="Branching_enz_MT3115-like"/>
</dbReference>
<dbReference type="InterPro" id="IPR028995">
    <property type="entry name" value="Glyco_hydro_57/38_cen_sf"/>
</dbReference>
<keyword evidence="9" id="KW-1185">Reference proteome</keyword>
<evidence type="ECO:0000313" key="8">
    <source>
        <dbReference type="EMBL" id="TPG19327.1"/>
    </source>
</evidence>
<feature type="binding site" evidence="4">
    <location>
        <position position="237"/>
    </location>
    <ligand>
        <name>substrate</name>
    </ligand>
</feature>
<dbReference type="Pfam" id="PF03065">
    <property type="entry name" value="Glyco_hydro_57"/>
    <property type="match status" value="1"/>
</dbReference>
<dbReference type="SUPFAM" id="SSF88688">
    <property type="entry name" value="Families 57/38 glycoside transferase middle domain"/>
    <property type="match status" value="1"/>
</dbReference>
<dbReference type="InterPro" id="IPR004300">
    <property type="entry name" value="Glyco_hydro_57_N"/>
</dbReference>
<evidence type="ECO:0000313" key="9">
    <source>
        <dbReference type="Proteomes" id="UP000317722"/>
    </source>
</evidence>
<accession>A0A502D1A4</accession>
<dbReference type="AlphaFoldDB" id="A0A502D1A4"/>
<name>A0A502D1A4_9MICO</name>
<dbReference type="GO" id="GO:0030979">
    <property type="term" value="P:alpha-glucan biosynthetic process"/>
    <property type="evidence" value="ECO:0007669"/>
    <property type="project" value="InterPro"/>
</dbReference>
<dbReference type="InterPro" id="IPR027291">
    <property type="entry name" value="Glyco_hydro_38_N_sf"/>
</dbReference>
<evidence type="ECO:0000256" key="1">
    <source>
        <dbReference type="ARBA" id="ARBA00006821"/>
    </source>
</evidence>
<feature type="binding site" evidence="4">
    <location>
        <position position="382"/>
    </location>
    <ligand>
        <name>substrate</name>
    </ligand>
</feature>
<evidence type="ECO:0000256" key="5">
    <source>
        <dbReference type="RuleBase" id="RU361196"/>
    </source>
</evidence>
<dbReference type="Pfam" id="PF09210">
    <property type="entry name" value="BE_C"/>
    <property type="match status" value="1"/>
</dbReference>
<dbReference type="SUPFAM" id="SSF88713">
    <property type="entry name" value="Glycoside hydrolase/deacetylase"/>
    <property type="match status" value="1"/>
</dbReference>
<dbReference type="Gene3D" id="1.20.1430.10">
    <property type="entry name" value="Families 57/38 glycoside transferase, middle domain"/>
    <property type="match status" value="1"/>
</dbReference>